<dbReference type="OrthoDB" id="539398at2759"/>
<keyword evidence="2" id="KW-1133">Transmembrane helix</keyword>
<evidence type="ECO:0000313" key="4">
    <source>
        <dbReference type="Proteomes" id="UP000748025"/>
    </source>
</evidence>
<dbReference type="Gene3D" id="2.30.110.10">
    <property type="entry name" value="Electron Transport, Fmn-binding Protein, Chain A"/>
    <property type="match status" value="1"/>
</dbReference>
<evidence type="ECO:0000256" key="2">
    <source>
        <dbReference type="SAM" id="Phobius"/>
    </source>
</evidence>
<dbReference type="PANTHER" id="PTHR39336:SF1">
    <property type="entry name" value="PYRIDOXAMINE PHOSPHATE OXIDASE FAMILY PROTEIN (AFU_ORTHOLOGUE AFUA_6G11440)"/>
    <property type="match status" value="1"/>
</dbReference>
<gene>
    <name evidence="3" type="ORF">E4U43_000603</name>
</gene>
<dbReference type="AlphaFoldDB" id="A0A9P7NBM8"/>
<feature type="region of interest" description="Disordered" evidence="1">
    <location>
        <begin position="157"/>
        <end position="184"/>
    </location>
</feature>
<evidence type="ECO:0000256" key="1">
    <source>
        <dbReference type="SAM" id="MobiDB-lite"/>
    </source>
</evidence>
<evidence type="ECO:0000313" key="3">
    <source>
        <dbReference type="EMBL" id="KAG6005348.1"/>
    </source>
</evidence>
<name>A0A9P7NBM8_9HYPO</name>
<reference evidence="3" key="1">
    <citation type="journal article" date="2020" name="bioRxiv">
        <title>Whole genome comparisons of ergot fungi reveals the divergence and evolution of species within the genus Claviceps are the result of varying mechanisms driving genome evolution and host range expansion.</title>
        <authorList>
            <person name="Wyka S.A."/>
            <person name="Mondo S.J."/>
            <person name="Liu M."/>
            <person name="Dettman J."/>
            <person name="Nalam V."/>
            <person name="Broders K.D."/>
        </authorList>
    </citation>
    <scope>NUCLEOTIDE SEQUENCE</scope>
    <source>
        <strain evidence="3">CCC 602</strain>
    </source>
</reference>
<dbReference type="PANTHER" id="PTHR39336">
    <property type="entry name" value="PYRIDOXAMINE PHOSPHATE OXIDASE FAMILY PROTEIN (AFU_ORTHOLOGUE AFUA_6G11440)"/>
    <property type="match status" value="1"/>
</dbReference>
<accession>A0A9P7NBM8</accession>
<dbReference type="InterPro" id="IPR012349">
    <property type="entry name" value="Split_barrel_FMN-bd"/>
</dbReference>
<keyword evidence="2" id="KW-0472">Membrane</keyword>
<evidence type="ECO:0008006" key="5">
    <source>
        <dbReference type="Google" id="ProtNLM"/>
    </source>
</evidence>
<feature type="transmembrane region" description="Helical" evidence="2">
    <location>
        <begin position="278"/>
        <end position="297"/>
    </location>
</feature>
<keyword evidence="2" id="KW-0812">Transmembrane</keyword>
<organism evidence="3 4">
    <name type="scientific">Claviceps pusilla</name>
    <dbReference type="NCBI Taxonomy" id="123648"/>
    <lineage>
        <taxon>Eukaryota</taxon>
        <taxon>Fungi</taxon>
        <taxon>Dikarya</taxon>
        <taxon>Ascomycota</taxon>
        <taxon>Pezizomycotina</taxon>
        <taxon>Sordariomycetes</taxon>
        <taxon>Hypocreomycetidae</taxon>
        <taxon>Hypocreales</taxon>
        <taxon>Clavicipitaceae</taxon>
        <taxon>Claviceps</taxon>
    </lineage>
</organism>
<comment type="caution">
    <text evidence="3">The sequence shown here is derived from an EMBL/GenBank/DDBJ whole genome shotgun (WGS) entry which is preliminary data.</text>
</comment>
<feature type="compositionally biased region" description="Basic and acidic residues" evidence="1">
    <location>
        <begin position="165"/>
        <end position="184"/>
    </location>
</feature>
<dbReference type="EMBL" id="SRPW01001181">
    <property type="protein sequence ID" value="KAG6005348.1"/>
    <property type="molecule type" value="Genomic_DNA"/>
</dbReference>
<keyword evidence="4" id="KW-1185">Reference proteome</keyword>
<protein>
    <recommendedName>
        <fullName evidence="5">Pyridoxamine phosphate oxidase family protein</fullName>
    </recommendedName>
</protein>
<sequence length="298" mass="33045">MKLYPSLPPDLAAWAQRQPLFLTATAGTHTPHVNVSPKGLLDTHFAVLSPSQCAYIDRTGSGCETIAHAYENGRLCLMFMSFGHAPRILRLFCRATVVEYDDARFGPLVRRIGAGGGREVFEAARAVIVADIWEVQTSCGYGVPRVKRGLYHGVGGLADEDGDGEKDGQDRDEQKQTQERRTGDARSEWLDILRSGIRGGPSDPLDELCVFEDRPTLDAYWEKKSGDEDTARSYRRAKNVASLDGLPGLRASRRDAGERLWVQDLRAWMARMAAERQALAVGFVVATLLSLLLRWLGW</sequence>
<proteinExistence type="predicted"/>
<dbReference type="Proteomes" id="UP000748025">
    <property type="component" value="Unassembled WGS sequence"/>
</dbReference>